<dbReference type="GO" id="GO:0008855">
    <property type="term" value="F:exodeoxyribonuclease VII activity"/>
    <property type="evidence" value="ECO:0007669"/>
    <property type="project" value="InterPro"/>
</dbReference>
<evidence type="ECO:0000313" key="9">
    <source>
        <dbReference type="EMBL" id="RKS78531.1"/>
    </source>
</evidence>
<proteinExistence type="inferred from homology"/>
<dbReference type="NCBIfam" id="TIGR00237">
    <property type="entry name" value="xseA"/>
    <property type="match status" value="1"/>
</dbReference>
<keyword evidence="6" id="KW-0812">Transmembrane</keyword>
<name>A0A495QWI2_9EURY</name>
<keyword evidence="2" id="KW-0540">Nuclease</keyword>
<evidence type="ECO:0000256" key="1">
    <source>
        <dbReference type="ARBA" id="ARBA00022490"/>
    </source>
</evidence>
<dbReference type="Pfam" id="PF13742">
    <property type="entry name" value="tRNA_anti_2"/>
    <property type="match status" value="1"/>
</dbReference>
<evidence type="ECO:0000256" key="5">
    <source>
        <dbReference type="SAM" id="Coils"/>
    </source>
</evidence>
<reference evidence="9 10" key="1">
    <citation type="submission" date="2018-10" db="EMBL/GenBank/DDBJ databases">
        <title>Genomic Encyclopedia of Archaeal and Bacterial Type Strains, Phase II (KMG-II): from individual species to whole genera.</title>
        <authorList>
            <person name="Goeker M."/>
        </authorList>
    </citation>
    <scope>NUCLEOTIDE SEQUENCE [LARGE SCALE GENOMIC DNA]</scope>
    <source>
        <strain evidence="9 10">DSM 11927</strain>
    </source>
</reference>
<keyword evidence="4" id="KW-0269">Exonuclease</keyword>
<evidence type="ECO:0000313" key="10">
    <source>
        <dbReference type="Proteomes" id="UP000268233"/>
    </source>
</evidence>
<dbReference type="PANTHER" id="PTHR30008">
    <property type="entry name" value="EXODEOXYRIBONUCLEASE 7 LARGE SUBUNIT"/>
    <property type="match status" value="1"/>
</dbReference>
<keyword evidence="10" id="KW-1185">Reference proteome</keyword>
<dbReference type="PANTHER" id="PTHR30008:SF0">
    <property type="entry name" value="EXODEOXYRIBONUCLEASE 7 LARGE SUBUNIT"/>
    <property type="match status" value="1"/>
</dbReference>
<keyword evidence="3" id="KW-0378">Hydrolase</keyword>
<feature type="coiled-coil region" evidence="5">
    <location>
        <begin position="344"/>
        <end position="371"/>
    </location>
</feature>
<keyword evidence="6" id="KW-0472">Membrane</keyword>
<protein>
    <submittedName>
        <fullName evidence="9">Exodeoxyribonuclease VII large subunit</fullName>
    </submittedName>
</protein>
<feature type="domain" description="OB-fold nucleic acid binding" evidence="8">
    <location>
        <begin position="27"/>
        <end position="119"/>
    </location>
</feature>
<dbReference type="GO" id="GO:0009318">
    <property type="term" value="C:exodeoxyribonuclease VII complex"/>
    <property type="evidence" value="ECO:0007669"/>
    <property type="project" value="InterPro"/>
</dbReference>
<dbReference type="Proteomes" id="UP000268233">
    <property type="component" value="Unassembled WGS sequence"/>
</dbReference>
<evidence type="ECO:0000256" key="2">
    <source>
        <dbReference type="ARBA" id="ARBA00022722"/>
    </source>
</evidence>
<dbReference type="RefSeq" id="WP_121304369.1">
    <property type="nucleotide sequence ID" value="NZ_RBWW01000002.1"/>
</dbReference>
<organism evidence="9 10">
    <name type="scientific">Haloarcula quadrata</name>
    <dbReference type="NCBI Taxonomy" id="182779"/>
    <lineage>
        <taxon>Archaea</taxon>
        <taxon>Methanobacteriati</taxon>
        <taxon>Methanobacteriota</taxon>
        <taxon>Stenosarchaea group</taxon>
        <taxon>Halobacteria</taxon>
        <taxon>Halobacteriales</taxon>
        <taxon>Haloarculaceae</taxon>
        <taxon>Haloarcula</taxon>
    </lineage>
</organism>
<dbReference type="AlphaFoldDB" id="A0A495QWI2"/>
<evidence type="ECO:0000259" key="7">
    <source>
        <dbReference type="Pfam" id="PF02601"/>
    </source>
</evidence>
<dbReference type="GO" id="GO:0006308">
    <property type="term" value="P:DNA catabolic process"/>
    <property type="evidence" value="ECO:0007669"/>
    <property type="project" value="InterPro"/>
</dbReference>
<dbReference type="InterPro" id="IPR025824">
    <property type="entry name" value="OB-fold_nuc-bd_dom"/>
</dbReference>
<dbReference type="CDD" id="cd04489">
    <property type="entry name" value="ExoVII_LU_OBF"/>
    <property type="match status" value="1"/>
</dbReference>
<keyword evidence="6" id="KW-1133">Transmembrane helix</keyword>
<feature type="transmembrane region" description="Helical" evidence="6">
    <location>
        <begin position="381"/>
        <end position="401"/>
    </location>
</feature>
<evidence type="ECO:0000256" key="4">
    <source>
        <dbReference type="ARBA" id="ARBA00022839"/>
    </source>
</evidence>
<dbReference type="EMBL" id="RBWW01000002">
    <property type="protein sequence ID" value="RKS78531.1"/>
    <property type="molecule type" value="Genomic_DNA"/>
</dbReference>
<dbReference type="Pfam" id="PF02601">
    <property type="entry name" value="Exonuc_VII_L"/>
    <property type="match status" value="1"/>
</dbReference>
<feature type="domain" description="Exonuclease VII large subunit C-terminal" evidence="7">
    <location>
        <begin position="143"/>
        <end position="374"/>
    </location>
</feature>
<keyword evidence="5" id="KW-0175">Coiled coil</keyword>
<evidence type="ECO:0000256" key="6">
    <source>
        <dbReference type="SAM" id="Phobius"/>
    </source>
</evidence>
<dbReference type="GO" id="GO:0003676">
    <property type="term" value="F:nucleic acid binding"/>
    <property type="evidence" value="ECO:0007669"/>
    <property type="project" value="InterPro"/>
</dbReference>
<sequence>MGSGPELTQTSLETLQEALQTERITYVDTLNEDIGAVVESADQLAFDYVVGDVSDYGVSSNDHVHLDLVHEGSTIHCVLFGYKRSAIDATIEDGMQVAVKGSLSYYEDGGNVSVIVEDIVEVGEGTYQRIYEQNRQLLDSDGLLDPEHKQALPDFPERIGIATSATSDARMDAITSIHERYPDVDIVIQNTSVQGDDAMMSIMGAISELDDDPRVDVIVLTRGGGSDKHLRVFNETPLCRVIHKTETPVVVGVGHENDRTLADEVADRRVMTPTEVGNIVPERPTLEAELETLEERLNTAYTETAETTLETMDDRLTRAYRRTVESDLSAFEAELDRTYDTHVRDELTDLVNRLEQARTQYDQQRKREQEVAAHRRQRRRLLLILVALGLLVVALLLYILLPL</sequence>
<dbReference type="HAMAP" id="MF_00378">
    <property type="entry name" value="Exonuc_7_L"/>
    <property type="match status" value="1"/>
</dbReference>
<evidence type="ECO:0000256" key="3">
    <source>
        <dbReference type="ARBA" id="ARBA00022801"/>
    </source>
</evidence>
<keyword evidence="1" id="KW-0963">Cytoplasm</keyword>
<dbReference type="InterPro" id="IPR003753">
    <property type="entry name" value="Exonuc_VII_L"/>
</dbReference>
<comment type="caution">
    <text evidence="9">The sequence shown here is derived from an EMBL/GenBank/DDBJ whole genome shotgun (WGS) entry which is preliminary data.</text>
</comment>
<dbReference type="InterPro" id="IPR020579">
    <property type="entry name" value="Exonuc_VII_lsu_C"/>
</dbReference>
<evidence type="ECO:0000259" key="8">
    <source>
        <dbReference type="Pfam" id="PF13742"/>
    </source>
</evidence>
<gene>
    <name evidence="9" type="ORF">BDK61_4196</name>
</gene>
<accession>A0A495QWI2</accession>